<sequence>MGRHCFLKLETFFFPVGINSLIIITTFSAESVSYPYWQHEACRPKNCGTGPNITYPFYVADNETDFCGYPGFKVSCEAKKPVCWTSLSDYFTEDIFYQYNSFSLVNVQVINSRCPASLHDIAFDSSPFQFGPNFVDHYLFYNCSNLFPSNYSQYQITCASNATDNSFAYLDARTDGFTCSQFPCELSVHAPVDIQGVALPSVKTVVAIVGSTTAIVYAFAMMDLMANVAIMAKCISRNQKALTQNREKFDELMKNVVLIKIHGP</sequence>
<evidence type="ECO:0000313" key="6">
    <source>
        <dbReference type="Proteomes" id="UP000306102"/>
    </source>
</evidence>
<feature type="transmembrane region" description="Helical" evidence="3">
    <location>
        <begin position="205"/>
        <end position="230"/>
    </location>
</feature>
<dbReference type="GO" id="GO:0030247">
    <property type="term" value="F:polysaccharide binding"/>
    <property type="evidence" value="ECO:0007669"/>
    <property type="project" value="InterPro"/>
</dbReference>
<protein>
    <recommendedName>
        <fullName evidence="4">Wall-associated receptor kinase galacturonan-binding domain-containing protein</fullName>
    </recommendedName>
</protein>
<dbReference type="STRING" id="542762.A0A4S4DAA8"/>
<dbReference type="Proteomes" id="UP000306102">
    <property type="component" value="Unassembled WGS sequence"/>
</dbReference>
<proteinExistence type="predicted"/>
<dbReference type="Pfam" id="PF13947">
    <property type="entry name" value="GUB_WAK_bind"/>
    <property type="match status" value="1"/>
</dbReference>
<keyword evidence="2" id="KW-0732">Signal</keyword>
<dbReference type="GO" id="GO:0016020">
    <property type="term" value="C:membrane"/>
    <property type="evidence" value="ECO:0007669"/>
    <property type="project" value="UniProtKB-SubCell"/>
</dbReference>
<dbReference type="PANTHER" id="PTHR33138">
    <property type="entry name" value="OS01G0690200 PROTEIN"/>
    <property type="match status" value="1"/>
</dbReference>
<evidence type="ECO:0000256" key="3">
    <source>
        <dbReference type="SAM" id="Phobius"/>
    </source>
</evidence>
<keyword evidence="3" id="KW-1133">Transmembrane helix</keyword>
<evidence type="ECO:0000313" key="5">
    <source>
        <dbReference type="EMBL" id="THF99414.1"/>
    </source>
</evidence>
<reference evidence="5 6" key="1">
    <citation type="journal article" date="2018" name="Proc. Natl. Acad. Sci. U.S.A.">
        <title>Draft genome sequence of Camellia sinensis var. sinensis provides insights into the evolution of the tea genome and tea quality.</title>
        <authorList>
            <person name="Wei C."/>
            <person name="Yang H."/>
            <person name="Wang S."/>
            <person name="Zhao J."/>
            <person name="Liu C."/>
            <person name="Gao L."/>
            <person name="Xia E."/>
            <person name="Lu Y."/>
            <person name="Tai Y."/>
            <person name="She G."/>
            <person name="Sun J."/>
            <person name="Cao H."/>
            <person name="Tong W."/>
            <person name="Gao Q."/>
            <person name="Li Y."/>
            <person name="Deng W."/>
            <person name="Jiang X."/>
            <person name="Wang W."/>
            <person name="Chen Q."/>
            <person name="Zhang S."/>
            <person name="Li H."/>
            <person name="Wu J."/>
            <person name="Wang P."/>
            <person name="Li P."/>
            <person name="Shi C."/>
            <person name="Zheng F."/>
            <person name="Jian J."/>
            <person name="Huang B."/>
            <person name="Shan D."/>
            <person name="Shi M."/>
            <person name="Fang C."/>
            <person name="Yue Y."/>
            <person name="Li F."/>
            <person name="Li D."/>
            <person name="Wei S."/>
            <person name="Han B."/>
            <person name="Jiang C."/>
            <person name="Yin Y."/>
            <person name="Xia T."/>
            <person name="Zhang Z."/>
            <person name="Bennetzen J.L."/>
            <person name="Zhao S."/>
            <person name="Wan X."/>
        </authorList>
    </citation>
    <scope>NUCLEOTIDE SEQUENCE [LARGE SCALE GENOMIC DNA]</scope>
    <source>
        <strain evidence="6">cv. Shuchazao</strain>
        <tissue evidence="5">Leaf</tissue>
    </source>
</reference>
<organism evidence="5 6">
    <name type="scientific">Camellia sinensis var. sinensis</name>
    <name type="common">China tea</name>
    <dbReference type="NCBI Taxonomy" id="542762"/>
    <lineage>
        <taxon>Eukaryota</taxon>
        <taxon>Viridiplantae</taxon>
        <taxon>Streptophyta</taxon>
        <taxon>Embryophyta</taxon>
        <taxon>Tracheophyta</taxon>
        <taxon>Spermatophyta</taxon>
        <taxon>Magnoliopsida</taxon>
        <taxon>eudicotyledons</taxon>
        <taxon>Gunneridae</taxon>
        <taxon>Pentapetalae</taxon>
        <taxon>asterids</taxon>
        <taxon>Ericales</taxon>
        <taxon>Theaceae</taxon>
        <taxon>Camellia</taxon>
    </lineage>
</organism>
<dbReference type="InterPro" id="IPR025287">
    <property type="entry name" value="WAK_GUB"/>
</dbReference>
<keyword evidence="3" id="KW-0812">Transmembrane</keyword>
<feature type="domain" description="Wall-associated receptor kinase galacturonan-binding" evidence="4">
    <location>
        <begin position="42"/>
        <end position="105"/>
    </location>
</feature>
<keyword evidence="6" id="KW-1185">Reference proteome</keyword>
<name>A0A4S4DAA8_CAMSN</name>
<evidence type="ECO:0000256" key="1">
    <source>
        <dbReference type="ARBA" id="ARBA00004167"/>
    </source>
</evidence>
<accession>A0A4S4DAA8</accession>
<comment type="caution">
    <text evidence="5">The sequence shown here is derived from an EMBL/GenBank/DDBJ whole genome shotgun (WGS) entry which is preliminary data.</text>
</comment>
<keyword evidence="3" id="KW-0472">Membrane</keyword>
<dbReference type="PANTHER" id="PTHR33138:SF75">
    <property type="entry name" value="WALL-ASSOCIATED RECEPTOR KINASE GALACTURONAN-BINDING DOMAIN-CONTAINING PROTEIN"/>
    <property type="match status" value="1"/>
</dbReference>
<gene>
    <name evidence="5" type="ORF">TEA_016437</name>
</gene>
<comment type="subcellular location">
    <subcellularLocation>
        <location evidence="1">Membrane</location>
        <topology evidence="1">Single-pass membrane protein</topology>
    </subcellularLocation>
</comment>
<dbReference type="EMBL" id="SDRB02011955">
    <property type="protein sequence ID" value="THF99414.1"/>
    <property type="molecule type" value="Genomic_DNA"/>
</dbReference>
<dbReference type="AlphaFoldDB" id="A0A4S4DAA8"/>
<evidence type="ECO:0000256" key="2">
    <source>
        <dbReference type="ARBA" id="ARBA00022729"/>
    </source>
</evidence>
<evidence type="ECO:0000259" key="4">
    <source>
        <dbReference type="Pfam" id="PF13947"/>
    </source>
</evidence>